<accession>A0A5C6FET3</accession>
<dbReference type="PROSITE" id="PS51707">
    <property type="entry name" value="CYTH"/>
    <property type="match status" value="1"/>
</dbReference>
<dbReference type="Proteomes" id="UP000317977">
    <property type="component" value="Unassembled WGS sequence"/>
</dbReference>
<dbReference type="SUPFAM" id="SSF55154">
    <property type="entry name" value="CYTH-like phosphatases"/>
    <property type="match status" value="1"/>
</dbReference>
<protein>
    <submittedName>
        <fullName evidence="2">CYTH domain protein</fullName>
    </submittedName>
</protein>
<dbReference type="NCBIfam" id="TIGR00318">
    <property type="entry name" value="cyaB"/>
    <property type="match status" value="1"/>
</dbReference>
<dbReference type="RefSeq" id="WP_146532920.1">
    <property type="nucleotide sequence ID" value="NZ_SJPX01000001.1"/>
</dbReference>
<dbReference type="InterPro" id="IPR008173">
    <property type="entry name" value="Adenylyl_cyclase_CyaB"/>
</dbReference>
<sequence length="184" mass="20888">MFEVEQKYRVDDVGGLITRLTESGWQELSPQQHSDTYYNHPSRDFGETREALRIRRVDGVPMITYKGTKLPGTVKARREMEWRLDPGDADGQKMEELLVALGFRRVATVNKVRRSFENPTRGDMAVVVDEVESVGNFAEIELVVADTEQIESARDQITTLGNTLGLSHAEQRSYLRMQLESAAK</sequence>
<proteinExistence type="predicted"/>
<organism evidence="2 3">
    <name type="scientific">Rubripirellula reticaptiva</name>
    <dbReference type="NCBI Taxonomy" id="2528013"/>
    <lineage>
        <taxon>Bacteria</taxon>
        <taxon>Pseudomonadati</taxon>
        <taxon>Planctomycetota</taxon>
        <taxon>Planctomycetia</taxon>
        <taxon>Pirellulales</taxon>
        <taxon>Pirellulaceae</taxon>
        <taxon>Rubripirellula</taxon>
    </lineage>
</organism>
<dbReference type="InterPro" id="IPR023577">
    <property type="entry name" value="CYTH_domain"/>
</dbReference>
<dbReference type="PANTHER" id="PTHR21028:SF2">
    <property type="entry name" value="CYTH DOMAIN-CONTAINING PROTEIN"/>
    <property type="match status" value="1"/>
</dbReference>
<dbReference type="CDD" id="cd07890">
    <property type="entry name" value="CYTH-like_AC_IV-like"/>
    <property type="match status" value="1"/>
</dbReference>
<feature type="domain" description="CYTH" evidence="1">
    <location>
        <begin position="1"/>
        <end position="180"/>
    </location>
</feature>
<comment type="caution">
    <text evidence="2">The sequence shown here is derived from an EMBL/GenBank/DDBJ whole genome shotgun (WGS) entry which is preliminary data.</text>
</comment>
<dbReference type="AlphaFoldDB" id="A0A5C6FET3"/>
<reference evidence="2 3" key="1">
    <citation type="submission" date="2019-02" db="EMBL/GenBank/DDBJ databases">
        <title>Deep-cultivation of Planctomycetes and their phenomic and genomic characterization uncovers novel biology.</title>
        <authorList>
            <person name="Wiegand S."/>
            <person name="Jogler M."/>
            <person name="Boedeker C."/>
            <person name="Pinto D."/>
            <person name="Vollmers J."/>
            <person name="Rivas-Marin E."/>
            <person name="Kohn T."/>
            <person name="Peeters S.H."/>
            <person name="Heuer A."/>
            <person name="Rast P."/>
            <person name="Oberbeckmann S."/>
            <person name="Bunk B."/>
            <person name="Jeske O."/>
            <person name="Meyerdierks A."/>
            <person name="Storesund J.E."/>
            <person name="Kallscheuer N."/>
            <person name="Luecker S."/>
            <person name="Lage O.M."/>
            <person name="Pohl T."/>
            <person name="Merkel B.J."/>
            <person name="Hornburger P."/>
            <person name="Mueller R.-W."/>
            <person name="Bruemmer F."/>
            <person name="Labrenz M."/>
            <person name="Spormann A.M."/>
            <person name="Op Den Camp H."/>
            <person name="Overmann J."/>
            <person name="Amann R."/>
            <person name="Jetten M.S.M."/>
            <person name="Mascher T."/>
            <person name="Medema M.H."/>
            <person name="Devos D.P."/>
            <person name="Kaster A.-K."/>
            <person name="Ovreas L."/>
            <person name="Rohde M."/>
            <person name="Galperin M.Y."/>
            <person name="Jogler C."/>
        </authorList>
    </citation>
    <scope>NUCLEOTIDE SEQUENCE [LARGE SCALE GENOMIC DNA]</scope>
    <source>
        <strain evidence="2 3">Poly59</strain>
    </source>
</reference>
<dbReference type="PANTHER" id="PTHR21028">
    <property type="entry name" value="SI:CH211-156B7.4"/>
    <property type="match status" value="1"/>
</dbReference>
<dbReference type="InterPro" id="IPR033469">
    <property type="entry name" value="CYTH-like_dom_sf"/>
</dbReference>
<evidence type="ECO:0000313" key="2">
    <source>
        <dbReference type="EMBL" id="TWU58139.1"/>
    </source>
</evidence>
<dbReference type="SMART" id="SM01118">
    <property type="entry name" value="CYTH"/>
    <property type="match status" value="1"/>
</dbReference>
<dbReference type="OrthoDB" id="269802at2"/>
<name>A0A5C6FET3_9BACT</name>
<dbReference type="EMBL" id="SJPX01000001">
    <property type="protein sequence ID" value="TWU58139.1"/>
    <property type="molecule type" value="Genomic_DNA"/>
</dbReference>
<gene>
    <name evidence="2" type="ORF">Poly59_10480</name>
</gene>
<evidence type="ECO:0000259" key="1">
    <source>
        <dbReference type="PROSITE" id="PS51707"/>
    </source>
</evidence>
<dbReference type="Gene3D" id="2.40.320.10">
    <property type="entry name" value="Hypothetical Protein Pfu-838710-001"/>
    <property type="match status" value="1"/>
</dbReference>
<dbReference type="Pfam" id="PF01928">
    <property type="entry name" value="CYTH"/>
    <property type="match status" value="1"/>
</dbReference>
<keyword evidence="3" id="KW-1185">Reference proteome</keyword>
<evidence type="ECO:0000313" key="3">
    <source>
        <dbReference type="Proteomes" id="UP000317977"/>
    </source>
</evidence>